<protein>
    <recommendedName>
        <fullName evidence="4">Transposase</fullName>
    </recommendedName>
</protein>
<name>A0ABR5EYP4_9ACTN</name>
<gene>
    <name evidence="2" type="ORF">FrCorBMG51_23835</name>
</gene>
<evidence type="ECO:0000313" key="2">
    <source>
        <dbReference type="EMBL" id="KLL09592.1"/>
    </source>
</evidence>
<evidence type="ECO:0000313" key="3">
    <source>
        <dbReference type="Proteomes" id="UP000035425"/>
    </source>
</evidence>
<sequence length="71" mass="8307">MGTWLQRHDPPRRGRQRGLRRADKDLSVIAAGSRFPPPRKCPVGLYLRGIQDRRIDAQRITGHLIRRRKLL</sequence>
<proteinExistence type="predicted"/>
<accession>A0ABR5EYP4</accession>
<reference evidence="2 3" key="1">
    <citation type="submission" date="2014-12" db="EMBL/GenBank/DDBJ databases">
        <title>Frankia sp. BMG5.1 draft genome.</title>
        <authorList>
            <person name="Gtari M."/>
            <person name="Ghodhbane-Gtari F."/>
            <person name="Nouioui I."/>
            <person name="Ktari A."/>
            <person name="Hezbri K."/>
            <person name="Mimouni W."/>
            <person name="Sbissi I."/>
            <person name="Ayari A."/>
            <person name="Yamanaka T."/>
            <person name="Normand P."/>
            <person name="Tisa L.S."/>
            <person name="Boudabous A."/>
        </authorList>
    </citation>
    <scope>NUCLEOTIDE SEQUENCE [LARGE SCALE GENOMIC DNA]</scope>
    <source>
        <strain evidence="2 3">BMG5.1</strain>
    </source>
</reference>
<feature type="region of interest" description="Disordered" evidence="1">
    <location>
        <begin position="1"/>
        <end position="23"/>
    </location>
</feature>
<evidence type="ECO:0000256" key="1">
    <source>
        <dbReference type="SAM" id="MobiDB-lite"/>
    </source>
</evidence>
<dbReference type="EMBL" id="JWIO01000074">
    <property type="protein sequence ID" value="KLL09592.1"/>
    <property type="molecule type" value="Genomic_DNA"/>
</dbReference>
<dbReference type="Proteomes" id="UP000035425">
    <property type="component" value="Unassembled WGS sequence"/>
</dbReference>
<evidence type="ECO:0008006" key="4">
    <source>
        <dbReference type="Google" id="ProtNLM"/>
    </source>
</evidence>
<organism evidence="2 3">
    <name type="scientific">Protofrankia coriariae</name>
    <dbReference type="NCBI Taxonomy" id="1562887"/>
    <lineage>
        <taxon>Bacteria</taxon>
        <taxon>Bacillati</taxon>
        <taxon>Actinomycetota</taxon>
        <taxon>Actinomycetes</taxon>
        <taxon>Frankiales</taxon>
        <taxon>Frankiaceae</taxon>
        <taxon>Protofrankia</taxon>
    </lineage>
</organism>
<comment type="caution">
    <text evidence="2">The sequence shown here is derived from an EMBL/GenBank/DDBJ whole genome shotgun (WGS) entry which is preliminary data.</text>
</comment>
<feature type="compositionally biased region" description="Basic and acidic residues" evidence="1">
    <location>
        <begin position="1"/>
        <end position="12"/>
    </location>
</feature>
<keyword evidence="3" id="KW-1185">Reference proteome</keyword>